<name>A0A8E2F0B2_9PEZI</name>
<dbReference type="EMBL" id="KV749700">
    <property type="protein sequence ID" value="OCL08191.1"/>
    <property type="molecule type" value="Genomic_DNA"/>
</dbReference>
<sequence>MASTVTIGKSYFDALLRRAEFHTPSDEYDTPPHTLPTSVTISKAEHDHLLRAAREYNILRSALFRGGLTLETLDTLISGENEYSNAEINMPKGWDNAHTKPNSAPITFPVLQSNVISQDTSSTAVGEGFQLKPNSHLNKARGFGPLDSVDTPPERDEHFGPDAAGLPSSRPPFPRDQRTILFTNLSDRTTHQDLVNIIRGGRLLDIYIRNDRSATVSFVEGAQEFLAYAKRNDFYIHAKRVEVRWHDRQFNLPNHVANKISIGATRNLVIRGAAGKLTKEGIREDLDHIHNLVVIGVKFRDGDVYVSTNSVHNALFARTCMMSRTEYKGLRIEWYPDECAAPLSKVPARSWKDHLPVPRPGAATIVAPVTNRFALLNTDGTESGSDDEEDTKDFSGYGVRHDNWADAGLVA</sequence>
<feature type="region of interest" description="Disordered" evidence="1">
    <location>
        <begin position="377"/>
        <end position="396"/>
    </location>
</feature>
<gene>
    <name evidence="2" type="ORF">AOQ84DRAFT_222135</name>
</gene>
<dbReference type="SUPFAM" id="SSF54928">
    <property type="entry name" value="RNA-binding domain, RBD"/>
    <property type="match status" value="1"/>
</dbReference>
<evidence type="ECO:0000313" key="3">
    <source>
        <dbReference type="Proteomes" id="UP000250140"/>
    </source>
</evidence>
<organism evidence="2 3">
    <name type="scientific">Glonium stellatum</name>
    <dbReference type="NCBI Taxonomy" id="574774"/>
    <lineage>
        <taxon>Eukaryota</taxon>
        <taxon>Fungi</taxon>
        <taxon>Dikarya</taxon>
        <taxon>Ascomycota</taxon>
        <taxon>Pezizomycotina</taxon>
        <taxon>Dothideomycetes</taxon>
        <taxon>Pleosporomycetidae</taxon>
        <taxon>Gloniales</taxon>
        <taxon>Gloniaceae</taxon>
        <taxon>Glonium</taxon>
    </lineage>
</organism>
<evidence type="ECO:0000256" key="1">
    <source>
        <dbReference type="SAM" id="MobiDB-lite"/>
    </source>
</evidence>
<evidence type="ECO:0008006" key="4">
    <source>
        <dbReference type="Google" id="ProtNLM"/>
    </source>
</evidence>
<keyword evidence="3" id="KW-1185">Reference proteome</keyword>
<dbReference type="CDD" id="cd12261">
    <property type="entry name" value="RRM1_3_MRN1"/>
    <property type="match status" value="1"/>
</dbReference>
<dbReference type="GO" id="GO:0003676">
    <property type="term" value="F:nucleic acid binding"/>
    <property type="evidence" value="ECO:0007669"/>
    <property type="project" value="InterPro"/>
</dbReference>
<dbReference type="InterPro" id="IPR035979">
    <property type="entry name" value="RBD_domain_sf"/>
</dbReference>
<protein>
    <recommendedName>
        <fullName evidence="4">Negative regulator of differentiation 1</fullName>
    </recommendedName>
</protein>
<dbReference type="AlphaFoldDB" id="A0A8E2F0B2"/>
<accession>A0A8E2F0B2</accession>
<evidence type="ECO:0000313" key="2">
    <source>
        <dbReference type="EMBL" id="OCL08191.1"/>
    </source>
</evidence>
<feature type="region of interest" description="Disordered" evidence="1">
    <location>
        <begin position="133"/>
        <end position="174"/>
    </location>
</feature>
<proteinExistence type="predicted"/>
<reference evidence="2 3" key="1">
    <citation type="journal article" date="2016" name="Nat. Commun.">
        <title>Ectomycorrhizal ecology is imprinted in the genome of the dominant symbiotic fungus Cenococcum geophilum.</title>
        <authorList>
            <consortium name="DOE Joint Genome Institute"/>
            <person name="Peter M."/>
            <person name="Kohler A."/>
            <person name="Ohm R.A."/>
            <person name="Kuo A."/>
            <person name="Krutzmann J."/>
            <person name="Morin E."/>
            <person name="Arend M."/>
            <person name="Barry K.W."/>
            <person name="Binder M."/>
            <person name="Choi C."/>
            <person name="Clum A."/>
            <person name="Copeland A."/>
            <person name="Grisel N."/>
            <person name="Haridas S."/>
            <person name="Kipfer T."/>
            <person name="LaButti K."/>
            <person name="Lindquist E."/>
            <person name="Lipzen A."/>
            <person name="Maire R."/>
            <person name="Meier B."/>
            <person name="Mihaltcheva S."/>
            <person name="Molinier V."/>
            <person name="Murat C."/>
            <person name="Poggeler S."/>
            <person name="Quandt C.A."/>
            <person name="Sperisen C."/>
            <person name="Tritt A."/>
            <person name="Tisserant E."/>
            <person name="Crous P.W."/>
            <person name="Henrissat B."/>
            <person name="Nehls U."/>
            <person name="Egli S."/>
            <person name="Spatafora J.W."/>
            <person name="Grigoriev I.V."/>
            <person name="Martin F.M."/>
        </authorList>
    </citation>
    <scope>NUCLEOTIDE SEQUENCE [LARGE SCALE GENOMIC DNA]</scope>
    <source>
        <strain evidence="2 3">CBS 207.34</strain>
    </source>
</reference>
<dbReference type="OrthoDB" id="2935572at2759"/>
<dbReference type="Proteomes" id="UP000250140">
    <property type="component" value="Unassembled WGS sequence"/>
</dbReference>